<feature type="compositionally biased region" description="Polar residues" evidence="1">
    <location>
        <begin position="248"/>
        <end position="264"/>
    </location>
</feature>
<evidence type="ECO:0008006" key="4">
    <source>
        <dbReference type="Google" id="ProtNLM"/>
    </source>
</evidence>
<dbReference type="Proteomes" id="UP000694565">
    <property type="component" value="Unplaced"/>
</dbReference>
<evidence type="ECO:0000313" key="2">
    <source>
        <dbReference type="Ensembl" id="ENSCLMP00005035795.1"/>
    </source>
</evidence>
<feature type="region of interest" description="Disordered" evidence="1">
    <location>
        <begin position="191"/>
        <end position="215"/>
    </location>
</feature>
<feature type="region of interest" description="Disordered" evidence="1">
    <location>
        <begin position="248"/>
        <end position="275"/>
    </location>
</feature>
<proteinExistence type="predicted"/>
<reference evidence="2" key="1">
    <citation type="submission" date="2025-08" db="UniProtKB">
        <authorList>
            <consortium name="Ensembl"/>
        </authorList>
    </citation>
    <scope>IDENTIFICATION</scope>
</reference>
<evidence type="ECO:0000313" key="3">
    <source>
        <dbReference type="Proteomes" id="UP000694565"/>
    </source>
</evidence>
<sequence>MKPPARKRTKPDRNLNHDPPQSPCTGTGQWRLVEQKNLLKALKTFYRVTGANGDIDYAYLKEYVPNRSISEIQSVVEYLKDNVLSLASLTLKKRRWEEKMVRKPIELWTSMASTVAGTDEEPISAAFSQMLMVSSTEPRTLRYCDPPQVHRPPTDKLVGRTVPFRPMPRVQVKGMDLQFLCVIKSKILAAPAPSPQPASQTATPVTGHSTPGSGSAAVVKTLIRTPQQSPTTISTGFTSKYNSSGPHASLSFSATGQTPVTSRTDPPVPPKPPLSSPAAAFHATMFGVKSVVDFERIYRYLSGIHQPNDDLCHLTPMESAIVLDLLMSLPEELPLLDCNKIHKHLIQVQTEVYIQPHFKYPNYTLVSTSIYIWLLADTDF</sequence>
<reference evidence="2" key="2">
    <citation type="submission" date="2025-09" db="UniProtKB">
        <authorList>
            <consortium name="Ensembl"/>
        </authorList>
    </citation>
    <scope>IDENTIFICATION</scope>
</reference>
<evidence type="ECO:0000256" key="1">
    <source>
        <dbReference type="SAM" id="MobiDB-lite"/>
    </source>
</evidence>
<accession>A0A8C3G5F1</accession>
<protein>
    <recommendedName>
        <fullName evidence="4">snRNA-activating protein complex subunit 2</fullName>
    </recommendedName>
</protein>
<dbReference type="GO" id="GO:0009301">
    <property type="term" value="P:snRNA transcription"/>
    <property type="evidence" value="ECO:0007669"/>
    <property type="project" value="InterPro"/>
</dbReference>
<organism evidence="2 3">
    <name type="scientific">Cyclopterus lumpus</name>
    <name type="common">Lumpsucker</name>
    <dbReference type="NCBI Taxonomy" id="8103"/>
    <lineage>
        <taxon>Eukaryota</taxon>
        <taxon>Metazoa</taxon>
        <taxon>Chordata</taxon>
        <taxon>Craniata</taxon>
        <taxon>Vertebrata</taxon>
        <taxon>Euteleostomi</taxon>
        <taxon>Actinopterygii</taxon>
        <taxon>Neopterygii</taxon>
        <taxon>Teleostei</taxon>
        <taxon>Neoteleostei</taxon>
        <taxon>Acanthomorphata</taxon>
        <taxon>Eupercaria</taxon>
        <taxon>Perciformes</taxon>
        <taxon>Cottioidei</taxon>
        <taxon>Cottales</taxon>
        <taxon>Cyclopteridae</taxon>
        <taxon>Cyclopterus</taxon>
    </lineage>
</organism>
<dbReference type="GO" id="GO:0016604">
    <property type="term" value="C:nuclear body"/>
    <property type="evidence" value="ECO:0007669"/>
    <property type="project" value="TreeGrafter"/>
</dbReference>
<gene>
    <name evidence="2" type="primary">snapc2</name>
</gene>
<dbReference type="Pfam" id="PF11035">
    <property type="entry name" value="SNAPC2"/>
    <property type="match status" value="1"/>
</dbReference>
<dbReference type="GeneTree" id="ENSGT00390000017407"/>
<dbReference type="Ensembl" id="ENSCLMT00005037225.1">
    <property type="protein sequence ID" value="ENSCLMP00005035795.1"/>
    <property type="gene ID" value="ENSCLMG00005017076.1"/>
</dbReference>
<dbReference type="InterPro" id="IPR021281">
    <property type="entry name" value="SNAPC2"/>
</dbReference>
<dbReference type="PANTHER" id="PTHR15132:SF1">
    <property type="entry name" value="SNRNA-ACTIVATING PROTEIN COMPLEX SUBUNIT 2"/>
    <property type="match status" value="1"/>
</dbReference>
<feature type="compositionally biased region" description="Pro residues" evidence="1">
    <location>
        <begin position="266"/>
        <end position="275"/>
    </location>
</feature>
<dbReference type="AlphaFoldDB" id="A0A8C3G5F1"/>
<feature type="compositionally biased region" description="Basic residues" evidence="1">
    <location>
        <begin position="1"/>
        <end position="10"/>
    </location>
</feature>
<keyword evidence="3" id="KW-1185">Reference proteome</keyword>
<feature type="region of interest" description="Disordered" evidence="1">
    <location>
        <begin position="1"/>
        <end position="28"/>
    </location>
</feature>
<dbReference type="PANTHER" id="PTHR15132">
    <property type="entry name" value="SNRNA-ACTIVATING PROTEIN COMPLEX SUBUNIT 2"/>
    <property type="match status" value="1"/>
</dbReference>
<dbReference type="GO" id="GO:0016251">
    <property type="term" value="F:RNA polymerase II general transcription initiation factor activity"/>
    <property type="evidence" value="ECO:0007669"/>
    <property type="project" value="InterPro"/>
</dbReference>
<name>A0A8C3G5F1_CYCLU</name>